<dbReference type="EMBL" id="NAEP01000032">
    <property type="protein sequence ID" value="PDQ35511.1"/>
    <property type="molecule type" value="Genomic_DNA"/>
</dbReference>
<evidence type="ECO:0000313" key="1">
    <source>
        <dbReference type="EMBL" id="PDQ35511.1"/>
    </source>
</evidence>
<dbReference type="AlphaFoldDB" id="A0A2A6FSE0"/>
<gene>
    <name evidence="1" type="ORF">B5766_05450</name>
</gene>
<evidence type="ECO:0000313" key="2">
    <source>
        <dbReference type="Proteomes" id="UP000219994"/>
    </source>
</evidence>
<comment type="caution">
    <text evidence="1">The sequence shown here is derived from an EMBL/GenBank/DDBJ whole genome shotgun (WGS) entry which is preliminary data.</text>
</comment>
<dbReference type="Proteomes" id="UP000219994">
    <property type="component" value="Unassembled WGS sequence"/>
</dbReference>
<name>A0A2A6FSE0_9MICO</name>
<proteinExistence type="predicted"/>
<protein>
    <submittedName>
        <fullName evidence="1">Uncharacterized protein</fullName>
    </submittedName>
</protein>
<reference evidence="2" key="1">
    <citation type="submission" date="2017-03" db="EMBL/GenBank/DDBJ databases">
        <authorList>
            <person name="Lund M.B."/>
        </authorList>
    </citation>
    <scope>NUCLEOTIDE SEQUENCE [LARGE SCALE GENOMIC DNA]</scope>
</reference>
<organism evidence="1 2">
    <name type="scientific">Candidatus Lumbricidiphila eiseniae</name>
    <dbReference type="NCBI Taxonomy" id="1969409"/>
    <lineage>
        <taxon>Bacteria</taxon>
        <taxon>Bacillati</taxon>
        <taxon>Actinomycetota</taxon>
        <taxon>Actinomycetes</taxon>
        <taxon>Micrococcales</taxon>
        <taxon>Microbacteriaceae</taxon>
        <taxon>Candidatus Lumbricidiphila</taxon>
    </lineage>
</organism>
<accession>A0A2A6FSE0</accession>
<sequence length="223" mass="25442">MIAGSDSSLDVIDARLLRERLTIGEPIAKTLIIRSATVDFLTYVEVAGLTRRELVKYLFQHTCMWVTFARNATKRALGYKGLTVEQVALILIYRHRATVTAPDAVPVDWHHEPDLSQRARLRHRSTPVVAVWIDREYGRQRQIHEDFTPGYFTWPLEIDALSIRYRPETSSAERKQVHALLRTWAPHWKTVSPEARAEDSTCSSAGKPAITAHDRFLAVSKEV</sequence>